<dbReference type="GeneID" id="63693626"/>
<dbReference type="RefSeq" id="XP_040639523.1">
    <property type="nucleotide sequence ID" value="XM_040778502.1"/>
</dbReference>
<accession>A0A017SHQ2</accession>
<keyword evidence="1" id="KW-1133">Transmembrane helix</keyword>
<dbReference type="HOGENOM" id="CLU_2996174_0_0_1"/>
<reference evidence="3" key="1">
    <citation type="journal article" date="2014" name="Nat. Commun.">
        <title>Genomic adaptations of the halophilic Dead Sea filamentous fungus Eurotium rubrum.</title>
        <authorList>
            <person name="Kis-Papo T."/>
            <person name="Weig A.R."/>
            <person name="Riley R."/>
            <person name="Persoh D."/>
            <person name="Salamov A."/>
            <person name="Sun H."/>
            <person name="Lipzen A."/>
            <person name="Wasser S.P."/>
            <person name="Rambold G."/>
            <person name="Grigoriev I.V."/>
            <person name="Nevo E."/>
        </authorList>
    </citation>
    <scope>NUCLEOTIDE SEQUENCE [LARGE SCALE GENOMIC DNA]</scope>
    <source>
        <strain evidence="3">CBS 135680</strain>
    </source>
</reference>
<feature type="transmembrane region" description="Helical" evidence="1">
    <location>
        <begin position="12"/>
        <end position="30"/>
    </location>
</feature>
<dbReference type="AlphaFoldDB" id="A0A017SHQ2"/>
<gene>
    <name evidence="2" type="ORF">EURHEDRAFT_36555</name>
</gene>
<proteinExistence type="predicted"/>
<name>A0A017SHQ2_ASPRC</name>
<dbReference type="Proteomes" id="UP000019804">
    <property type="component" value="Unassembled WGS sequence"/>
</dbReference>
<sequence length="57" mass="6472">MSAETRISLITHVYFSLLLLPAIDLHYYALTSWDVSYLFNDMGCSRPSAELSLYGLL</sequence>
<dbReference type="EMBL" id="KK088420">
    <property type="protein sequence ID" value="EYE95835.1"/>
    <property type="molecule type" value="Genomic_DNA"/>
</dbReference>
<evidence type="ECO:0000313" key="2">
    <source>
        <dbReference type="EMBL" id="EYE95835.1"/>
    </source>
</evidence>
<keyword evidence="1" id="KW-0812">Transmembrane</keyword>
<evidence type="ECO:0000313" key="3">
    <source>
        <dbReference type="Proteomes" id="UP000019804"/>
    </source>
</evidence>
<keyword evidence="1" id="KW-0472">Membrane</keyword>
<evidence type="ECO:0000256" key="1">
    <source>
        <dbReference type="SAM" id="Phobius"/>
    </source>
</evidence>
<protein>
    <submittedName>
        <fullName evidence="2">Uncharacterized protein</fullName>
    </submittedName>
</protein>
<organism evidence="2 3">
    <name type="scientific">Aspergillus ruber (strain CBS 135680)</name>
    <dbReference type="NCBI Taxonomy" id="1388766"/>
    <lineage>
        <taxon>Eukaryota</taxon>
        <taxon>Fungi</taxon>
        <taxon>Dikarya</taxon>
        <taxon>Ascomycota</taxon>
        <taxon>Pezizomycotina</taxon>
        <taxon>Eurotiomycetes</taxon>
        <taxon>Eurotiomycetidae</taxon>
        <taxon>Eurotiales</taxon>
        <taxon>Aspergillaceae</taxon>
        <taxon>Aspergillus</taxon>
        <taxon>Aspergillus subgen. Aspergillus</taxon>
    </lineage>
</organism>
<keyword evidence="3" id="KW-1185">Reference proteome</keyword>